<keyword evidence="3" id="KW-0813">Transport</keyword>
<evidence type="ECO:0000256" key="6">
    <source>
        <dbReference type="ARBA" id="ARBA00022989"/>
    </source>
</evidence>
<dbReference type="PANTHER" id="PTHR30047:SF7">
    <property type="entry name" value="HIGH-AFFINITY CHOLINE TRANSPORT PROTEIN"/>
    <property type="match status" value="1"/>
</dbReference>
<evidence type="ECO:0000256" key="2">
    <source>
        <dbReference type="ARBA" id="ARBA00005658"/>
    </source>
</evidence>
<comment type="subcellular location">
    <subcellularLocation>
        <location evidence="1">Cell membrane</location>
        <topology evidence="1">Multi-pass membrane protein</topology>
    </subcellularLocation>
</comment>
<evidence type="ECO:0000313" key="8">
    <source>
        <dbReference type="EMBL" id="KJY71933.1"/>
    </source>
</evidence>
<dbReference type="GO" id="GO:0005886">
    <property type="term" value="C:plasma membrane"/>
    <property type="evidence" value="ECO:0007669"/>
    <property type="project" value="UniProtKB-SubCell"/>
</dbReference>
<protein>
    <submittedName>
        <fullName evidence="8">BCCT transporter</fullName>
    </submittedName>
</protein>
<evidence type="ECO:0000256" key="4">
    <source>
        <dbReference type="ARBA" id="ARBA00022475"/>
    </source>
</evidence>
<keyword evidence="5" id="KW-0812">Transmembrane</keyword>
<keyword evidence="6" id="KW-1133">Transmembrane helix</keyword>
<dbReference type="AlphaFoldDB" id="A0A837G6Z3"/>
<keyword evidence="4" id="KW-1003">Cell membrane</keyword>
<comment type="similarity">
    <text evidence="2">Belongs to the BCCT transporter (TC 2.A.15) family.</text>
</comment>
<accession>A0A837G6Z3</accession>
<comment type="caution">
    <text evidence="8">The sequence shown here is derived from an EMBL/GenBank/DDBJ whole genome shotgun (WGS) entry which is preliminary data.</text>
</comment>
<dbReference type="InterPro" id="IPR000060">
    <property type="entry name" value="BCCT_transptr"/>
</dbReference>
<dbReference type="GO" id="GO:0022857">
    <property type="term" value="F:transmembrane transporter activity"/>
    <property type="evidence" value="ECO:0007669"/>
    <property type="project" value="InterPro"/>
</dbReference>
<sequence length="490" mass="53268">MNSNHLQSRVIMGFAIATAVIVTLFPQFSVYKIAELTNLVIAQLDDEVILLSTLAFVTCAVLCLSPLGKVKLGDQQPEFSFISWLVMLFTTGMGSGLIFWGVAEPIFHFANMPPVELVNDVQDTALALTYFHWGVHAWSLYALAGLLMGWLAYVKQRPMRVSASFSRRRTGWLGIVDLIAVLAILFGIAGVLANTMALVEQGVRSLTGTTADLTNLRIGLTIVIGVLFTFSSVLGLERGIKRLSSFNIWLMVALLGFVLANVDMAGVIGRLASSLKAYIAILPQVSLSAIEGGEKWSQGWTVIYLIWWIAWAPFVGPFIARISRGRTVRQFLFCTIMVPTLASIVWFSSFAGAVFESSYLNEVVAAVQQDYTKGLFSFFEHLPLSGVLSITALVLLLTFVISSSDSAIYAAGMLTGDERTSSKVSWSVIVVVMGLALVTINDVDLNKQVAIAGAIPFTLVMVCQAIAVLIEKWLPDKFATRSGSGSQPQI</sequence>
<proteinExistence type="inferred from homology"/>
<dbReference type="EMBL" id="JXXR01000015">
    <property type="protein sequence ID" value="KJY71933.1"/>
    <property type="molecule type" value="Genomic_DNA"/>
</dbReference>
<evidence type="ECO:0000256" key="7">
    <source>
        <dbReference type="ARBA" id="ARBA00023136"/>
    </source>
</evidence>
<organism evidence="8">
    <name type="scientific">Vibrio coralliilyticus</name>
    <dbReference type="NCBI Taxonomy" id="190893"/>
    <lineage>
        <taxon>Bacteria</taxon>
        <taxon>Pseudomonadati</taxon>
        <taxon>Pseudomonadota</taxon>
        <taxon>Gammaproteobacteria</taxon>
        <taxon>Vibrionales</taxon>
        <taxon>Vibrionaceae</taxon>
        <taxon>Vibrio</taxon>
    </lineage>
</organism>
<gene>
    <name evidence="8" type="ORF">TW71_13180</name>
</gene>
<keyword evidence="7" id="KW-0472">Membrane</keyword>
<name>A0A837G6Z3_9VIBR</name>
<reference evidence="8" key="1">
    <citation type="journal article" date="2015" name="BMC Genomics">
        <title>Genome mining reveals unlocked bioactive potential of marine Gram-negative bacteria.</title>
        <authorList>
            <person name="Machado H."/>
            <person name="Sonnenschein E.C."/>
            <person name="Melchiorsen J."/>
            <person name="Gram L."/>
        </authorList>
    </citation>
    <scope>NUCLEOTIDE SEQUENCE</scope>
    <source>
        <strain evidence="8">S2052</strain>
    </source>
</reference>
<evidence type="ECO:0000256" key="1">
    <source>
        <dbReference type="ARBA" id="ARBA00004651"/>
    </source>
</evidence>
<evidence type="ECO:0000256" key="5">
    <source>
        <dbReference type="ARBA" id="ARBA00022692"/>
    </source>
</evidence>
<evidence type="ECO:0000256" key="3">
    <source>
        <dbReference type="ARBA" id="ARBA00022448"/>
    </source>
</evidence>
<dbReference type="PANTHER" id="PTHR30047">
    <property type="entry name" value="HIGH-AFFINITY CHOLINE TRANSPORT PROTEIN-RELATED"/>
    <property type="match status" value="1"/>
</dbReference>
<dbReference type="RefSeq" id="WP_045986204.1">
    <property type="nucleotide sequence ID" value="NZ_CP063051.1"/>
</dbReference>
<dbReference type="Pfam" id="PF02028">
    <property type="entry name" value="BCCT"/>
    <property type="match status" value="1"/>
</dbReference>